<dbReference type="InterPro" id="IPR002403">
    <property type="entry name" value="Cyt_P450_E_grp-IV"/>
</dbReference>
<accession>A0ABR2FBW2</accession>
<proteinExistence type="inferred from homology"/>
<dbReference type="Gene3D" id="1.10.630.10">
    <property type="entry name" value="Cytochrome P450"/>
    <property type="match status" value="1"/>
</dbReference>
<protein>
    <recommendedName>
        <fullName evidence="11">Cytochrome P450</fullName>
    </recommendedName>
</protein>
<dbReference type="SUPFAM" id="SSF48264">
    <property type="entry name" value="Cytochrome P450"/>
    <property type="match status" value="1"/>
</dbReference>
<comment type="similarity">
    <text evidence="2 8">Belongs to the cytochrome P450 family.</text>
</comment>
<evidence type="ECO:0000256" key="3">
    <source>
        <dbReference type="ARBA" id="ARBA00022617"/>
    </source>
</evidence>
<keyword evidence="4 8" id="KW-0479">Metal-binding</keyword>
<dbReference type="EMBL" id="JBBPBM010000007">
    <property type="protein sequence ID" value="KAK8575819.1"/>
    <property type="molecule type" value="Genomic_DNA"/>
</dbReference>
<keyword evidence="5 8" id="KW-0560">Oxidoreductase</keyword>
<evidence type="ECO:0000256" key="2">
    <source>
        <dbReference type="ARBA" id="ARBA00010617"/>
    </source>
</evidence>
<dbReference type="Pfam" id="PF00067">
    <property type="entry name" value="p450"/>
    <property type="match status" value="1"/>
</dbReference>
<dbReference type="PRINTS" id="PR00385">
    <property type="entry name" value="P450"/>
</dbReference>
<reference evidence="9 10" key="1">
    <citation type="journal article" date="2024" name="G3 (Bethesda)">
        <title>Genome assembly of Hibiscus sabdariffa L. provides insights into metabolisms of medicinal natural products.</title>
        <authorList>
            <person name="Kim T."/>
        </authorList>
    </citation>
    <scope>NUCLEOTIDE SEQUENCE [LARGE SCALE GENOMIC DNA]</scope>
    <source>
        <strain evidence="9">TK-2024</strain>
        <tissue evidence="9">Old leaves</tissue>
    </source>
</reference>
<evidence type="ECO:0000256" key="4">
    <source>
        <dbReference type="ARBA" id="ARBA00022723"/>
    </source>
</evidence>
<keyword evidence="6 8" id="KW-0408">Iron</keyword>
<evidence type="ECO:0000313" key="10">
    <source>
        <dbReference type="Proteomes" id="UP001472677"/>
    </source>
</evidence>
<dbReference type="InterPro" id="IPR017972">
    <property type="entry name" value="Cyt_P450_CS"/>
</dbReference>
<evidence type="ECO:0000256" key="5">
    <source>
        <dbReference type="ARBA" id="ARBA00023002"/>
    </source>
</evidence>
<evidence type="ECO:0000313" key="9">
    <source>
        <dbReference type="EMBL" id="KAK8575819.1"/>
    </source>
</evidence>
<evidence type="ECO:0000256" key="1">
    <source>
        <dbReference type="ARBA" id="ARBA00001971"/>
    </source>
</evidence>
<evidence type="ECO:0000256" key="7">
    <source>
        <dbReference type="ARBA" id="ARBA00023033"/>
    </source>
</evidence>
<dbReference type="PANTHER" id="PTHR24296">
    <property type="entry name" value="CYTOCHROME P450"/>
    <property type="match status" value="1"/>
</dbReference>
<keyword evidence="10" id="KW-1185">Reference proteome</keyword>
<dbReference type="PRINTS" id="PR00465">
    <property type="entry name" value="EP450IV"/>
</dbReference>
<organism evidence="9 10">
    <name type="scientific">Hibiscus sabdariffa</name>
    <name type="common">roselle</name>
    <dbReference type="NCBI Taxonomy" id="183260"/>
    <lineage>
        <taxon>Eukaryota</taxon>
        <taxon>Viridiplantae</taxon>
        <taxon>Streptophyta</taxon>
        <taxon>Embryophyta</taxon>
        <taxon>Tracheophyta</taxon>
        <taxon>Spermatophyta</taxon>
        <taxon>Magnoliopsida</taxon>
        <taxon>eudicotyledons</taxon>
        <taxon>Gunneridae</taxon>
        <taxon>Pentapetalae</taxon>
        <taxon>rosids</taxon>
        <taxon>malvids</taxon>
        <taxon>Malvales</taxon>
        <taxon>Malvaceae</taxon>
        <taxon>Malvoideae</taxon>
        <taxon>Hibiscus</taxon>
    </lineage>
</organism>
<dbReference type="PROSITE" id="PS00086">
    <property type="entry name" value="CYTOCHROME_P450"/>
    <property type="match status" value="1"/>
</dbReference>
<dbReference type="InterPro" id="IPR036396">
    <property type="entry name" value="Cyt_P450_sf"/>
</dbReference>
<comment type="cofactor">
    <cofactor evidence="1">
        <name>heme</name>
        <dbReference type="ChEBI" id="CHEBI:30413"/>
    </cofactor>
</comment>
<sequence>MCLLGLGFDPKTLSVEFPVVETTEALSDIDDALVRRRALPRMIWKLQKWLQIGTEKKLSKGLKIVDDFSYRYISSRRDELRRSNKAKADDRFDALTAFIVEEGSDSSQLGKSDRFLRDIVYDFLTVAKDSTTIGLTCFLWLIATHPWVEAKILEEIEANCPEGNDGKTVYFSTEELNKFVYLRAAFRKTVRLYPSVPGYFRCSIEPDVLPSGDRVGPNATILISLYSMGRSEEIWGKDCMEFKPERWISEVGELVNKPASSYLPFGDGQRACLGKELSVKMMKTVAINVVRRYEVKVVEKQKVAMTNKVLSLTTQHGLKVTLNKRL</sequence>
<name>A0ABR2FBW2_9ROSI</name>
<dbReference type="Proteomes" id="UP001472677">
    <property type="component" value="Unassembled WGS sequence"/>
</dbReference>
<evidence type="ECO:0008006" key="11">
    <source>
        <dbReference type="Google" id="ProtNLM"/>
    </source>
</evidence>
<gene>
    <name evidence="9" type="ORF">V6N12_063473</name>
</gene>
<comment type="caution">
    <text evidence="9">The sequence shown here is derived from an EMBL/GenBank/DDBJ whole genome shotgun (WGS) entry which is preliminary data.</text>
</comment>
<evidence type="ECO:0000256" key="6">
    <source>
        <dbReference type="ARBA" id="ARBA00023004"/>
    </source>
</evidence>
<dbReference type="InterPro" id="IPR001128">
    <property type="entry name" value="Cyt_P450"/>
</dbReference>
<keyword evidence="7 8" id="KW-0503">Monooxygenase</keyword>
<evidence type="ECO:0000256" key="8">
    <source>
        <dbReference type="RuleBase" id="RU000461"/>
    </source>
</evidence>
<keyword evidence="3 8" id="KW-0349">Heme</keyword>